<proteinExistence type="predicted"/>
<dbReference type="PROSITE" id="PS51038">
    <property type="entry name" value="BAH"/>
    <property type="match status" value="1"/>
</dbReference>
<dbReference type="Pfam" id="PF01426">
    <property type="entry name" value="BAH"/>
    <property type="match status" value="1"/>
</dbReference>
<dbReference type="PANTHER" id="PTHR46364">
    <property type="entry name" value="OS08G0421900 PROTEIN"/>
    <property type="match status" value="1"/>
</dbReference>
<evidence type="ECO:0000313" key="4">
    <source>
        <dbReference type="Proteomes" id="UP001159659"/>
    </source>
</evidence>
<dbReference type="GO" id="GO:0003682">
    <property type="term" value="F:chromatin binding"/>
    <property type="evidence" value="ECO:0007669"/>
    <property type="project" value="InterPro"/>
</dbReference>
<accession>A0AAV0U8G4</accession>
<gene>
    <name evidence="3" type="ORF">PFR002_LOCUS7074</name>
</gene>
<feature type="domain" description="BAH" evidence="2">
    <location>
        <begin position="118"/>
        <end position="247"/>
    </location>
</feature>
<feature type="compositionally biased region" description="Basic and acidic residues" evidence="1">
    <location>
        <begin position="442"/>
        <end position="456"/>
    </location>
</feature>
<name>A0AAV0U8G4_9STRA</name>
<feature type="region of interest" description="Disordered" evidence="1">
    <location>
        <begin position="57"/>
        <end position="96"/>
    </location>
</feature>
<sequence length="456" mass="51011">MESATIGRNKHTDSSDKSVADQQPSLADVDIKVSKTVVTTSSDEEFFEKRVTRAQYKQLAAASDSESEGPNIRGASQANPKSNSALNSSQDMKANNKATALKGKEECSGDIDSLGDYVHVQVGDCVMMDSGDPDDPYVALVSSIQTSQRHDRAVSSFMAQWYYKPYDVKEEVKALIKGGVLENEVFLSPHKDRNSIEAVIEICQVVSPHEYIEIRDEIKRGFREKGKMYYVCRYKYYPNRSNIKKALEVVENEAIRNGLGRPKPNVGASYQANIPEFIRPAPIVSCVDATIVPWKSHEDPAVRPRHMWSPLAAKLKSQTFMQFRDLVDTLKFAVGNIVKTYRSDAKPMGHQRGIVLQYFLSDSIQICASTGQVLTILKSEVCSPLSEDLALQHLYLSRFNLSQAAYGCSKTILHAQRKERKAFRNEVELFVKAKAEVAAATRGEESSHEDSRKRKK</sequence>
<dbReference type="InterPro" id="IPR001025">
    <property type="entry name" value="BAH_dom"/>
</dbReference>
<dbReference type="EMBL" id="CANTFK010000901">
    <property type="protein sequence ID" value="CAI5733064.1"/>
    <property type="molecule type" value="Genomic_DNA"/>
</dbReference>
<feature type="compositionally biased region" description="Basic and acidic residues" evidence="1">
    <location>
        <begin position="10"/>
        <end position="19"/>
    </location>
</feature>
<dbReference type="SUPFAM" id="SSF82061">
    <property type="entry name" value="BAH domain"/>
    <property type="match status" value="1"/>
</dbReference>
<evidence type="ECO:0000259" key="2">
    <source>
        <dbReference type="PROSITE" id="PS51038"/>
    </source>
</evidence>
<reference evidence="3" key="1">
    <citation type="submission" date="2022-12" db="EMBL/GenBank/DDBJ databases">
        <authorList>
            <person name="Webb A."/>
        </authorList>
    </citation>
    <scope>NUCLEOTIDE SEQUENCE</scope>
    <source>
        <strain evidence="3">Pf2</strain>
    </source>
</reference>
<comment type="caution">
    <text evidence="3">The sequence shown here is derived from an EMBL/GenBank/DDBJ whole genome shotgun (WGS) entry which is preliminary data.</text>
</comment>
<dbReference type="Gene3D" id="2.30.30.490">
    <property type="match status" value="1"/>
</dbReference>
<feature type="compositionally biased region" description="Polar residues" evidence="1">
    <location>
        <begin position="74"/>
        <end position="96"/>
    </location>
</feature>
<dbReference type="AlphaFoldDB" id="A0AAV0U8G4"/>
<organism evidence="3 4">
    <name type="scientific">Peronospora farinosa</name>
    <dbReference type="NCBI Taxonomy" id="134698"/>
    <lineage>
        <taxon>Eukaryota</taxon>
        <taxon>Sar</taxon>
        <taxon>Stramenopiles</taxon>
        <taxon>Oomycota</taxon>
        <taxon>Peronosporomycetes</taxon>
        <taxon>Peronosporales</taxon>
        <taxon>Peronosporaceae</taxon>
        <taxon>Peronospora</taxon>
    </lineage>
</organism>
<evidence type="ECO:0000256" key="1">
    <source>
        <dbReference type="SAM" id="MobiDB-lite"/>
    </source>
</evidence>
<dbReference type="Proteomes" id="UP001159659">
    <property type="component" value="Unassembled WGS sequence"/>
</dbReference>
<dbReference type="SMART" id="SM00439">
    <property type="entry name" value="BAH"/>
    <property type="match status" value="1"/>
</dbReference>
<dbReference type="InterPro" id="IPR043151">
    <property type="entry name" value="BAH_sf"/>
</dbReference>
<protein>
    <recommendedName>
        <fullName evidence="2">BAH domain-containing protein</fullName>
    </recommendedName>
</protein>
<feature type="region of interest" description="Disordered" evidence="1">
    <location>
        <begin position="437"/>
        <end position="456"/>
    </location>
</feature>
<feature type="region of interest" description="Disordered" evidence="1">
    <location>
        <begin position="1"/>
        <end position="31"/>
    </location>
</feature>
<evidence type="ECO:0000313" key="3">
    <source>
        <dbReference type="EMBL" id="CAI5733064.1"/>
    </source>
</evidence>